<dbReference type="CDD" id="cd03352">
    <property type="entry name" value="LbH_LpxD"/>
    <property type="match status" value="1"/>
</dbReference>
<dbReference type="InterPro" id="IPR007691">
    <property type="entry name" value="LpxD"/>
</dbReference>
<keyword evidence="5 7" id="KW-0443">Lipid metabolism</keyword>
<evidence type="ECO:0000256" key="7">
    <source>
        <dbReference type="HAMAP-Rule" id="MF_00523"/>
    </source>
</evidence>
<dbReference type="Gene3D" id="1.20.5.170">
    <property type="match status" value="1"/>
</dbReference>
<dbReference type="EC" id="2.3.1.191" evidence="7"/>
<dbReference type="NCBIfam" id="TIGR01853">
    <property type="entry name" value="lipid_A_lpxD"/>
    <property type="match status" value="1"/>
</dbReference>
<dbReference type="GO" id="GO:0103118">
    <property type="term" value="F:UDP-3-O-[(3R)-3-hydroxyacyl]-glucosamine N-acyltransferase activity"/>
    <property type="evidence" value="ECO:0007669"/>
    <property type="project" value="UniProtKB-EC"/>
</dbReference>
<evidence type="ECO:0000256" key="2">
    <source>
        <dbReference type="ARBA" id="ARBA00022556"/>
    </source>
</evidence>
<dbReference type="RefSeq" id="WP_322520959.1">
    <property type="nucleotide sequence ID" value="NZ_CP140153.1"/>
</dbReference>
<comment type="subunit">
    <text evidence="7">Homotrimer.</text>
</comment>
<keyword evidence="3 7" id="KW-0808">Transferase</keyword>
<name>A0ABZ0YV80_9GAMM</name>
<dbReference type="PANTHER" id="PTHR43378:SF2">
    <property type="entry name" value="UDP-3-O-ACYLGLUCOSAMINE N-ACYLTRANSFERASE 1, MITOCHONDRIAL-RELATED"/>
    <property type="match status" value="1"/>
</dbReference>
<dbReference type="InterPro" id="IPR020573">
    <property type="entry name" value="UDP_GlcNAc_AcTrfase_non-rep"/>
</dbReference>
<reference evidence="10 11" key="1">
    <citation type="submission" date="2023-11" db="EMBL/GenBank/DDBJ databases">
        <title>MicrobeMod: A computational toolkit for identifying prokaryotic methylation and restriction-modification with nanopore sequencing.</title>
        <authorList>
            <person name="Crits-Christoph A."/>
            <person name="Kang S.C."/>
            <person name="Lee H."/>
            <person name="Ostrov N."/>
        </authorList>
    </citation>
    <scope>NUCLEOTIDE SEQUENCE [LARGE SCALE GENOMIC DNA]</scope>
    <source>
        <strain evidence="10 11">ATCC 49870</strain>
    </source>
</reference>
<protein>
    <recommendedName>
        <fullName evidence="7">UDP-3-O-acylglucosamine N-acyltransferase</fullName>
        <ecNumber evidence="7">2.3.1.191</ecNumber>
    </recommendedName>
</protein>
<feature type="active site" description="Proton acceptor" evidence="7">
    <location>
        <position position="255"/>
    </location>
</feature>
<keyword evidence="4 7" id="KW-0677">Repeat</keyword>
<evidence type="ECO:0000256" key="3">
    <source>
        <dbReference type="ARBA" id="ARBA00022679"/>
    </source>
</evidence>
<dbReference type="InterPro" id="IPR018357">
    <property type="entry name" value="Hexapep_transf_CS"/>
</dbReference>
<comment type="catalytic activity">
    <reaction evidence="7">
        <text>a UDP-3-O-[(3R)-3-hydroxyacyl]-alpha-D-glucosamine + a (3R)-hydroxyacyl-[ACP] = a UDP-2-N,3-O-bis[(3R)-3-hydroxyacyl]-alpha-D-glucosamine + holo-[ACP] + H(+)</text>
        <dbReference type="Rhea" id="RHEA:53836"/>
        <dbReference type="Rhea" id="RHEA-COMP:9685"/>
        <dbReference type="Rhea" id="RHEA-COMP:9945"/>
        <dbReference type="ChEBI" id="CHEBI:15378"/>
        <dbReference type="ChEBI" id="CHEBI:64479"/>
        <dbReference type="ChEBI" id="CHEBI:78827"/>
        <dbReference type="ChEBI" id="CHEBI:137740"/>
        <dbReference type="ChEBI" id="CHEBI:137748"/>
        <dbReference type="EC" id="2.3.1.191"/>
    </reaction>
</comment>
<evidence type="ECO:0000256" key="6">
    <source>
        <dbReference type="ARBA" id="ARBA00023315"/>
    </source>
</evidence>
<evidence type="ECO:0000256" key="4">
    <source>
        <dbReference type="ARBA" id="ARBA00022737"/>
    </source>
</evidence>
<feature type="domain" description="Mannose-1-phosphate guanyltransferase C-terminal" evidence="9">
    <location>
        <begin position="136"/>
        <end position="232"/>
    </location>
</feature>
<dbReference type="InterPro" id="IPR011004">
    <property type="entry name" value="Trimer_LpxA-like_sf"/>
</dbReference>
<comment type="function">
    <text evidence="7">Catalyzes the N-acylation of UDP-3-O-acylglucosamine using 3-hydroxyacyl-ACP as the acyl donor. Is involved in the biosynthesis of lipid A, a phosphorylated glycolipid that anchors the lipopolysaccharide to the outer membrane of the cell.</text>
</comment>
<proteinExistence type="inferred from homology"/>
<feature type="domain" description="UDP-3-O-[3-hydroxymyristoyl] glucosamine N-acyltransferase non-repeat region" evidence="8">
    <location>
        <begin position="37"/>
        <end position="104"/>
    </location>
</feature>
<dbReference type="PANTHER" id="PTHR43378">
    <property type="entry name" value="UDP-3-O-ACYLGLUCOSAMINE N-ACYLTRANSFERASE"/>
    <property type="match status" value="1"/>
</dbReference>
<evidence type="ECO:0000259" key="9">
    <source>
        <dbReference type="Pfam" id="PF25087"/>
    </source>
</evidence>
<keyword evidence="1 7" id="KW-0444">Lipid biosynthesis</keyword>
<gene>
    <name evidence="7 10" type="primary">lpxD</name>
    <name evidence="10" type="ORF">SR882_09235</name>
</gene>
<dbReference type="Pfam" id="PF04613">
    <property type="entry name" value="LpxD"/>
    <property type="match status" value="1"/>
</dbReference>
<dbReference type="PROSITE" id="PS00101">
    <property type="entry name" value="HEXAPEP_TRANSFERASES"/>
    <property type="match status" value="1"/>
</dbReference>
<dbReference type="NCBIfam" id="NF002060">
    <property type="entry name" value="PRK00892.1"/>
    <property type="match status" value="1"/>
</dbReference>
<dbReference type="HAMAP" id="MF_00523">
    <property type="entry name" value="LpxD"/>
    <property type="match status" value="1"/>
</dbReference>
<evidence type="ECO:0000256" key="1">
    <source>
        <dbReference type="ARBA" id="ARBA00022516"/>
    </source>
</evidence>
<evidence type="ECO:0000313" key="10">
    <source>
        <dbReference type="EMBL" id="WQH15936.1"/>
    </source>
</evidence>
<comment type="pathway">
    <text evidence="7">Bacterial outer membrane biogenesis; LPS lipid A biosynthesis.</text>
</comment>
<dbReference type="EMBL" id="CP140153">
    <property type="protein sequence ID" value="WQH15936.1"/>
    <property type="molecule type" value="Genomic_DNA"/>
</dbReference>
<evidence type="ECO:0000313" key="11">
    <source>
        <dbReference type="Proteomes" id="UP001327459"/>
    </source>
</evidence>
<evidence type="ECO:0000259" key="8">
    <source>
        <dbReference type="Pfam" id="PF04613"/>
    </source>
</evidence>
<comment type="similarity">
    <text evidence="7">Belongs to the transferase hexapeptide repeat family. LpxD subfamily.</text>
</comment>
<accession>A0ABZ0YV80</accession>
<keyword evidence="11" id="KW-1185">Reference proteome</keyword>
<dbReference type="SUPFAM" id="SSF51161">
    <property type="entry name" value="Trimeric LpxA-like enzymes"/>
    <property type="match status" value="1"/>
</dbReference>
<dbReference type="Proteomes" id="UP001327459">
    <property type="component" value="Chromosome"/>
</dbReference>
<keyword evidence="6 7" id="KW-0012">Acyltransferase</keyword>
<dbReference type="Pfam" id="PF25087">
    <property type="entry name" value="GMPPB_C"/>
    <property type="match status" value="1"/>
</dbReference>
<evidence type="ECO:0000256" key="5">
    <source>
        <dbReference type="ARBA" id="ARBA00023098"/>
    </source>
</evidence>
<dbReference type="Gene3D" id="3.40.1390.10">
    <property type="entry name" value="MurE/MurF, N-terminal domain"/>
    <property type="match status" value="1"/>
</dbReference>
<keyword evidence="2 7" id="KW-0441">Lipid A biosynthesis</keyword>
<organism evidence="10 11">
    <name type="scientific">Guyparkeria halophila</name>
    <dbReference type="NCBI Taxonomy" id="47960"/>
    <lineage>
        <taxon>Bacteria</taxon>
        <taxon>Pseudomonadati</taxon>
        <taxon>Pseudomonadota</taxon>
        <taxon>Gammaproteobacteria</taxon>
        <taxon>Chromatiales</taxon>
        <taxon>Thioalkalibacteraceae</taxon>
        <taxon>Guyparkeria</taxon>
    </lineage>
</organism>
<dbReference type="InterPro" id="IPR056729">
    <property type="entry name" value="GMPPB_C"/>
</dbReference>
<dbReference type="Gene3D" id="2.160.10.10">
    <property type="entry name" value="Hexapeptide repeat proteins"/>
    <property type="match status" value="1"/>
</dbReference>
<sequence>MSISASTSATVGEIADWLDAQGMDGAIDVAPDEAATRITGAASLACATAEQVSYYDGDRRSADLATSTRAGLVLTNEAGRQHLPRGVCCLVVDQPRLAFARVLERLYALPARPAGVHASAVVDESATIDPSARIDAQVSIGAGARIGPKVVIGPGCVVGSNVVIGEATRLLARVTVLDDSLIGARCVIQPGVVIGSDGFGLAQDNGVWRRVPQVGRVVIGNDVDIGANTTIDRGALDDTVIADGVKLDNLIQIAHNVRIGEHSAVAGCAGLAGSSEVGRHCTLGGGVGLAGHLTLADNVHITGMSMVTRSIHRPGVYSAGTPLDTNERWHRNAARFKQLDRLVRRVKQLEKRLGDKPTPEEDS</sequence>